<organism evidence="1 2">
    <name type="scientific">Pistacia atlantica</name>
    <dbReference type="NCBI Taxonomy" id="434234"/>
    <lineage>
        <taxon>Eukaryota</taxon>
        <taxon>Viridiplantae</taxon>
        <taxon>Streptophyta</taxon>
        <taxon>Embryophyta</taxon>
        <taxon>Tracheophyta</taxon>
        <taxon>Spermatophyta</taxon>
        <taxon>Magnoliopsida</taxon>
        <taxon>eudicotyledons</taxon>
        <taxon>Gunneridae</taxon>
        <taxon>Pentapetalae</taxon>
        <taxon>rosids</taxon>
        <taxon>malvids</taxon>
        <taxon>Sapindales</taxon>
        <taxon>Anacardiaceae</taxon>
        <taxon>Pistacia</taxon>
    </lineage>
</organism>
<accession>A0ACC1B9B0</accession>
<gene>
    <name evidence="1" type="ORF">Patl1_15530</name>
</gene>
<evidence type="ECO:0000313" key="2">
    <source>
        <dbReference type="Proteomes" id="UP001164250"/>
    </source>
</evidence>
<comment type="caution">
    <text evidence="1">The sequence shown here is derived from an EMBL/GenBank/DDBJ whole genome shotgun (WGS) entry which is preliminary data.</text>
</comment>
<name>A0ACC1B9B0_9ROSI</name>
<sequence length="179" mass="20321">MQFFIDLRFVFPPLINLFLLLPTSKGSAPLSQLNAIFQFEQYPIFKSTVLVLSIFLLVVFILASIDLHLMTSPSLLFDLGIFLGPLSLTLLASIFLPPPLFLAAYFIIIITSPCHGMLWNQLKSNFNWFILILRHHFSPFVITCTQQQEDHNWSDPEAQTHPQNLPGLEPDLVVVIAND</sequence>
<keyword evidence="2" id="KW-1185">Reference proteome</keyword>
<dbReference type="Proteomes" id="UP001164250">
    <property type="component" value="Chromosome 6"/>
</dbReference>
<protein>
    <submittedName>
        <fullName evidence="1">Uncharacterized protein</fullName>
    </submittedName>
</protein>
<proteinExistence type="predicted"/>
<reference evidence="2" key="1">
    <citation type="journal article" date="2023" name="G3 (Bethesda)">
        <title>Genome assembly and association tests identify interacting loci associated with vigor, precocity, and sex in interspecific pistachio rootstocks.</title>
        <authorList>
            <person name="Palmer W."/>
            <person name="Jacygrad E."/>
            <person name="Sagayaradj S."/>
            <person name="Cavanaugh K."/>
            <person name="Han R."/>
            <person name="Bertier L."/>
            <person name="Beede B."/>
            <person name="Kafkas S."/>
            <person name="Golino D."/>
            <person name="Preece J."/>
            <person name="Michelmore R."/>
        </authorList>
    </citation>
    <scope>NUCLEOTIDE SEQUENCE [LARGE SCALE GENOMIC DNA]</scope>
</reference>
<evidence type="ECO:0000313" key="1">
    <source>
        <dbReference type="EMBL" id="KAJ0095423.1"/>
    </source>
</evidence>
<dbReference type="EMBL" id="CM047902">
    <property type="protein sequence ID" value="KAJ0095423.1"/>
    <property type="molecule type" value="Genomic_DNA"/>
</dbReference>